<evidence type="ECO:0000256" key="1">
    <source>
        <dbReference type="ARBA" id="ARBA00023015"/>
    </source>
</evidence>
<keyword evidence="1" id="KW-0805">Transcription regulation</keyword>
<dbReference type="InterPro" id="IPR011991">
    <property type="entry name" value="ArsR-like_HTH"/>
</dbReference>
<dbReference type="InterPro" id="IPR036388">
    <property type="entry name" value="WH-like_DNA-bd_sf"/>
</dbReference>
<name>A0ABP6XZX6_9ACTN</name>
<feature type="domain" description="HTH arsR-type" evidence="4">
    <location>
        <begin position="234"/>
        <end position="318"/>
    </location>
</feature>
<keyword evidence="6" id="KW-1185">Reference proteome</keyword>
<dbReference type="SMART" id="SM00419">
    <property type="entry name" value="HTH_CRP"/>
    <property type="match status" value="1"/>
</dbReference>
<dbReference type="Gene3D" id="1.10.10.10">
    <property type="entry name" value="Winged helix-like DNA-binding domain superfamily/Winged helix DNA-binding domain"/>
    <property type="match status" value="1"/>
</dbReference>
<reference evidence="6" key="1">
    <citation type="journal article" date="2019" name="Int. J. Syst. Evol. Microbiol.">
        <title>The Global Catalogue of Microorganisms (GCM) 10K type strain sequencing project: providing services to taxonomists for standard genome sequencing and annotation.</title>
        <authorList>
            <consortium name="The Broad Institute Genomics Platform"/>
            <consortium name="The Broad Institute Genome Sequencing Center for Infectious Disease"/>
            <person name="Wu L."/>
            <person name="Ma J."/>
        </authorList>
    </citation>
    <scope>NUCLEOTIDE SEQUENCE [LARGE SCALE GENOMIC DNA]</scope>
    <source>
        <strain evidence="6">JCM 17326</strain>
    </source>
</reference>
<organism evidence="5 6">
    <name type="scientific">Nonomuraea rosea</name>
    <dbReference type="NCBI Taxonomy" id="638574"/>
    <lineage>
        <taxon>Bacteria</taxon>
        <taxon>Bacillati</taxon>
        <taxon>Actinomycetota</taxon>
        <taxon>Actinomycetes</taxon>
        <taxon>Streptosporangiales</taxon>
        <taxon>Streptosporangiaceae</taxon>
        <taxon>Nonomuraea</taxon>
    </lineage>
</organism>
<dbReference type="InterPro" id="IPR012318">
    <property type="entry name" value="HTH_CRP"/>
</dbReference>
<dbReference type="CDD" id="cd00090">
    <property type="entry name" value="HTH_ARSR"/>
    <property type="match status" value="1"/>
</dbReference>
<comment type="caution">
    <text evidence="5">The sequence shown here is derived from an EMBL/GenBank/DDBJ whole genome shotgun (WGS) entry which is preliminary data.</text>
</comment>
<dbReference type="PANTHER" id="PTHR43132:SF8">
    <property type="entry name" value="HTH-TYPE TRANSCRIPTIONAL REGULATOR KMTR"/>
    <property type="match status" value="1"/>
</dbReference>
<dbReference type="InterPro" id="IPR051011">
    <property type="entry name" value="Metal_resp_trans_reg"/>
</dbReference>
<dbReference type="PANTHER" id="PTHR43132">
    <property type="entry name" value="ARSENICAL RESISTANCE OPERON REPRESSOR ARSR-RELATED"/>
    <property type="match status" value="1"/>
</dbReference>
<gene>
    <name evidence="5" type="ORF">GCM10022419_064800</name>
</gene>
<dbReference type="InterPro" id="IPR001845">
    <property type="entry name" value="HTH_ArsR_DNA-bd_dom"/>
</dbReference>
<keyword evidence="3" id="KW-0804">Transcription</keyword>
<dbReference type="SUPFAM" id="SSF46785">
    <property type="entry name" value="Winged helix' DNA-binding domain"/>
    <property type="match status" value="1"/>
</dbReference>
<keyword evidence="2" id="KW-0238">DNA-binding</keyword>
<dbReference type="PROSITE" id="PS50987">
    <property type="entry name" value="HTH_ARSR_2"/>
    <property type="match status" value="1"/>
</dbReference>
<protein>
    <submittedName>
        <fullName evidence="5">DUF5937 family protein</fullName>
    </submittedName>
</protein>
<dbReference type="InterPro" id="IPR036390">
    <property type="entry name" value="WH_DNA-bd_sf"/>
</dbReference>
<evidence type="ECO:0000256" key="3">
    <source>
        <dbReference type="ARBA" id="ARBA00023163"/>
    </source>
</evidence>
<sequence length="318" mass="35138">MITYRLSVDDLAHVRFACSPLLETVTSLWALRRPERHAVHLPWVRRTRAALATAAAADIAVLDGLLSPGRDWLPDFLTPRPDTPLPDVADEFDRLRRTPQDRALADFRAVYGPHPLPGTIDPVAIAGVLERYWTLAISPHWRRMRAVLEADMLHRAQRIAQGGATSVLRDLDHRVTFADGELRLYAGHSLSYDVAVAGRGLWLVPALFVPQTIAPVGPDEPPTVVYRCRGIGTLWELPAARPPEALAELIGATRARLLATLDEPMSTTELARRHGVTPSAVSQHLAVLRRAGLLSRARVGHLVLYARTELADQLMIQV</sequence>
<dbReference type="SMART" id="SM00418">
    <property type="entry name" value="HTH_ARSR"/>
    <property type="match status" value="1"/>
</dbReference>
<dbReference type="Pfam" id="PF12840">
    <property type="entry name" value="HTH_20"/>
    <property type="match status" value="1"/>
</dbReference>
<dbReference type="EMBL" id="BAABDQ010000016">
    <property type="protein sequence ID" value="GAA3574748.1"/>
    <property type="molecule type" value="Genomic_DNA"/>
</dbReference>
<proteinExistence type="predicted"/>
<evidence type="ECO:0000313" key="5">
    <source>
        <dbReference type="EMBL" id="GAA3574748.1"/>
    </source>
</evidence>
<dbReference type="Proteomes" id="UP001500630">
    <property type="component" value="Unassembled WGS sequence"/>
</dbReference>
<dbReference type="RefSeq" id="WP_345567697.1">
    <property type="nucleotide sequence ID" value="NZ_BAABDQ010000016.1"/>
</dbReference>
<evidence type="ECO:0000256" key="2">
    <source>
        <dbReference type="ARBA" id="ARBA00023125"/>
    </source>
</evidence>
<evidence type="ECO:0000259" key="4">
    <source>
        <dbReference type="PROSITE" id="PS50987"/>
    </source>
</evidence>
<accession>A0ABP6XZX6</accession>
<evidence type="ECO:0000313" key="6">
    <source>
        <dbReference type="Proteomes" id="UP001500630"/>
    </source>
</evidence>